<dbReference type="PROSITE" id="PS51186">
    <property type="entry name" value="GNAT"/>
    <property type="match status" value="1"/>
</dbReference>
<dbReference type="RefSeq" id="WP_220161024.1">
    <property type="nucleotide sequence ID" value="NZ_CP080507.1"/>
</dbReference>
<dbReference type="InterPro" id="IPR016181">
    <property type="entry name" value="Acyl_CoA_acyltransferase"/>
</dbReference>
<protein>
    <submittedName>
        <fullName evidence="4">GNAT family N-acetyltransferase</fullName>
    </submittedName>
</protein>
<keyword evidence="2" id="KW-0012">Acyltransferase</keyword>
<gene>
    <name evidence="4" type="ORF">K0B96_11410</name>
</gene>
<evidence type="ECO:0000256" key="1">
    <source>
        <dbReference type="ARBA" id="ARBA00022679"/>
    </source>
</evidence>
<dbReference type="Gene3D" id="3.40.630.30">
    <property type="match status" value="1"/>
</dbReference>
<dbReference type="PANTHER" id="PTHR43877">
    <property type="entry name" value="AMINOALKYLPHOSPHONATE N-ACETYLTRANSFERASE-RELATED-RELATED"/>
    <property type="match status" value="1"/>
</dbReference>
<dbReference type="Proteomes" id="UP000825051">
    <property type="component" value="Chromosome"/>
</dbReference>
<dbReference type="SUPFAM" id="SSF55729">
    <property type="entry name" value="Acyl-CoA N-acyltransferases (Nat)"/>
    <property type="match status" value="1"/>
</dbReference>
<accession>A0A8F9XG73</accession>
<evidence type="ECO:0000313" key="5">
    <source>
        <dbReference type="Proteomes" id="UP000825051"/>
    </source>
</evidence>
<dbReference type="KEGG" id="ole:K0B96_11410"/>
<keyword evidence="5" id="KW-1185">Reference proteome</keyword>
<evidence type="ECO:0000259" key="3">
    <source>
        <dbReference type="PROSITE" id="PS51186"/>
    </source>
</evidence>
<dbReference type="Pfam" id="PF13508">
    <property type="entry name" value="Acetyltransf_7"/>
    <property type="match status" value="1"/>
</dbReference>
<proteinExistence type="predicted"/>
<evidence type="ECO:0000256" key="2">
    <source>
        <dbReference type="ARBA" id="ARBA00023315"/>
    </source>
</evidence>
<dbReference type="CDD" id="cd04301">
    <property type="entry name" value="NAT_SF"/>
    <property type="match status" value="1"/>
</dbReference>
<dbReference type="InterPro" id="IPR050832">
    <property type="entry name" value="Bact_Acetyltransf"/>
</dbReference>
<feature type="domain" description="N-acetyltransferase" evidence="3">
    <location>
        <begin position="6"/>
        <end position="148"/>
    </location>
</feature>
<organism evidence="4 5">
    <name type="scientific">Horticoccus luteus</name>
    <dbReference type="NCBI Taxonomy" id="2862869"/>
    <lineage>
        <taxon>Bacteria</taxon>
        <taxon>Pseudomonadati</taxon>
        <taxon>Verrucomicrobiota</taxon>
        <taxon>Opitutia</taxon>
        <taxon>Opitutales</taxon>
        <taxon>Opitutaceae</taxon>
        <taxon>Horticoccus</taxon>
    </lineage>
</organism>
<sequence>MSPPAFSLRPAIEADYPWLWQLKRDTMRGYVENTWGSWDEVAQEAFFRRNFSPATVNVITTGHHDVGLLELVHRPHEIFLANIQIAPAHQSRGLGAAVVRTVQDEAAACGLPLCLQVLKVNPARRFYERLGFTVTSETLSHWFMEWRA</sequence>
<reference evidence="4" key="1">
    <citation type="submission" date="2021-08" db="EMBL/GenBank/DDBJ databases">
        <title>Genome of a novel bacterium of the phylum Verrucomicrobia, Oleiharenicola sp. KSB-15.</title>
        <authorList>
            <person name="Chung J.-H."/>
            <person name="Ahn J.-H."/>
            <person name="Yoon Y."/>
            <person name="Kim D.-Y."/>
            <person name="An S.-H."/>
            <person name="Park I."/>
            <person name="Yeon J."/>
        </authorList>
    </citation>
    <scope>NUCLEOTIDE SEQUENCE</scope>
    <source>
        <strain evidence="4">KSB-15</strain>
    </source>
</reference>
<dbReference type="InterPro" id="IPR000182">
    <property type="entry name" value="GNAT_dom"/>
</dbReference>
<dbReference type="GO" id="GO:0016747">
    <property type="term" value="F:acyltransferase activity, transferring groups other than amino-acyl groups"/>
    <property type="evidence" value="ECO:0007669"/>
    <property type="project" value="InterPro"/>
</dbReference>
<dbReference type="AlphaFoldDB" id="A0A8F9XG73"/>
<keyword evidence="1" id="KW-0808">Transferase</keyword>
<name>A0A8F9XG73_9BACT</name>
<dbReference type="EMBL" id="CP080507">
    <property type="protein sequence ID" value="QYM77920.1"/>
    <property type="molecule type" value="Genomic_DNA"/>
</dbReference>
<evidence type="ECO:0000313" key="4">
    <source>
        <dbReference type="EMBL" id="QYM77920.1"/>
    </source>
</evidence>